<keyword evidence="2" id="KW-1185">Reference proteome</keyword>
<sequence>MYKWVSLILHVPIERIRTTQLLSDRIEDGETYEGTLGQMGMDNSLHYYLDCYVADHYGQSSVLWR</sequence>
<evidence type="ECO:0000313" key="1">
    <source>
        <dbReference type="EMBL" id="CVI54932.1"/>
    </source>
</evidence>
<accession>A0A1S7TK52</accession>
<evidence type="ECO:0000313" key="2">
    <source>
        <dbReference type="Proteomes" id="UP000192140"/>
    </source>
</evidence>
<dbReference type="Proteomes" id="UP000192140">
    <property type="component" value="Unassembled WGS sequence"/>
</dbReference>
<proteinExistence type="predicted"/>
<organism evidence="1 2">
    <name type="scientific">Agrobacterium deltaense NCPPB 1641</name>
    <dbReference type="NCBI Taxonomy" id="1183425"/>
    <lineage>
        <taxon>Bacteria</taxon>
        <taxon>Pseudomonadati</taxon>
        <taxon>Pseudomonadota</taxon>
        <taxon>Alphaproteobacteria</taxon>
        <taxon>Hyphomicrobiales</taxon>
        <taxon>Rhizobiaceae</taxon>
        <taxon>Rhizobium/Agrobacterium group</taxon>
        <taxon>Agrobacterium</taxon>
    </lineage>
</organism>
<comment type="caution">
    <text evidence="1">The sequence shown here is derived from an EMBL/GenBank/DDBJ whole genome shotgun (WGS) entry which is preliminary data.</text>
</comment>
<gene>
    <name evidence="1" type="ORF">AGR7A_Cc140017</name>
</gene>
<protein>
    <submittedName>
        <fullName evidence="1">Uncharacterized protein</fullName>
    </submittedName>
</protein>
<dbReference type="EMBL" id="FCNP01000006">
    <property type="protein sequence ID" value="CVI54932.1"/>
    <property type="molecule type" value="Genomic_DNA"/>
</dbReference>
<dbReference type="AlphaFoldDB" id="A0A1S7TK52"/>
<reference evidence="1" key="1">
    <citation type="submission" date="2016-01" db="EMBL/GenBank/DDBJ databases">
        <authorList>
            <person name="Regsiter A."/>
            <person name="william w."/>
        </authorList>
    </citation>
    <scope>NUCLEOTIDE SEQUENCE</scope>
    <source>
        <strain evidence="1">NCPPB 1641</strain>
    </source>
</reference>
<name>A0A1S7TK52_9HYPH</name>